<dbReference type="InterPro" id="IPR050647">
    <property type="entry name" value="Plant_LRR-RLKs"/>
</dbReference>
<dbReference type="PROSITE" id="PS50011">
    <property type="entry name" value="PROTEIN_KINASE_DOM"/>
    <property type="match status" value="1"/>
</dbReference>
<evidence type="ECO:0000256" key="8">
    <source>
        <dbReference type="ARBA" id="ARBA00022777"/>
    </source>
</evidence>
<proteinExistence type="inferred from homology"/>
<gene>
    <name evidence="17" type="ORF">CSSPTR1EN2_LOCUS3959</name>
</gene>
<keyword evidence="4" id="KW-0808">Transferase</keyword>
<evidence type="ECO:0000256" key="11">
    <source>
        <dbReference type="ARBA" id="ARBA00023136"/>
    </source>
</evidence>
<evidence type="ECO:0000313" key="17">
    <source>
        <dbReference type="EMBL" id="CAK9197407.1"/>
    </source>
</evidence>
<name>A0ABP0TJ52_9BRYO</name>
<protein>
    <recommendedName>
        <fullName evidence="16">Protein kinase domain-containing protein</fullName>
    </recommendedName>
</protein>
<dbReference type="Gene3D" id="3.80.10.10">
    <property type="entry name" value="Ribonuclease Inhibitor"/>
    <property type="match status" value="1"/>
</dbReference>
<evidence type="ECO:0000256" key="4">
    <source>
        <dbReference type="ARBA" id="ARBA00022679"/>
    </source>
</evidence>
<evidence type="ECO:0000256" key="7">
    <source>
        <dbReference type="ARBA" id="ARBA00022741"/>
    </source>
</evidence>
<evidence type="ECO:0000256" key="3">
    <source>
        <dbReference type="ARBA" id="ARBA00022614"/>
    </source>
</evidence>
<evidence type="ECO:0000256" key="14">
    <source>
        <dbReference type="SAM" id="Phobius"/>
    </source>
</evidence>
<keyword evidence="11 14" id="KW-0472">Membrane</keyword>
<dbReference type="SUPFAM" id="SSF56112">
    <property type="entry name" value="Protein kinase-like (PK-like)"/>
    <property type="match status" value="1"/>
</dbReference>
<dbReference type="Pfam" id="PF08263">
    <property type="entry name" value="LRRNT_2"/>
    <property type="match status" value="1"/>
</dbReference>
<dbReference type="InterPro" id="IPR008271">
    <property type="entry name" value="Ser/Thr_kinase_AS"/>
</dbReference>
<organism evidence="17 18">
    <name type="scientific">Sphagnum troendelagicum</name>
    <dbReference type="NCBI Taxonomy" id="128251"/>
    <lineage>
        <taxon>Eukaryota</taxon>
        <taxon>Viridiplantae</taxon>
        <taxon>Streptophyta</taxon>
        <taxon>Embryophyta</taxon>
        <taxon>Bryophyta</taxon>
        <taxon>Sphagnophytina</taxon>
        <taxon>Sphagnopsida</taxon>
        <taxon>Sphagnales</taxon>
        <taxon>Sphagnaceae</taxon>
        <taxon>Sphagnum</taxon>
    </lineage>
</organism>
<dbReference type="EMBL" id="OZ019903">
    <property type="protein sequence ID" value="CAK9197407.1"/>
    <property type="molecule type" value="Genomic_DNA"/>
</dbReference>
<feature type="transmembrane region" description="Helical" evidence="14">
    <location>
        <begin position="260"/>
        <end position="284"/>
    </location>
</feature>
<dbReference type="PROSITE" id="PS00108">
    <property type="entry name" value="PROTEIN_KINASE_ST"/>
    <property type="match status" value="1"/>
</dbReference>
<dbReference type="InterPro" id="IPR011009">
    <property type="entry name" value="Kinase-like_dom_sf"/>
</dbReference>
<evidence type="ECO:0000256" key="10">
    <source>
        <dbReference type="ARBA" id="ARBA00022989"/>
    </source>
</evidence>
<comment type="similarity">
    <text evidence="2">Belongs to the protein kinase superfamily. Ser/Thr protein kinase family.</text>
</comment>
<feature type="chain" id="PRO_5047475465" description="Protein kinase domain-containing protein" evidence="15">
    <location>
        <begin position="36"/>
        <end position="645"/>
    </location>
</feature>
<keyword evidence="7 13" id="KW-0547">Nucleotide-binding</keyword>
<sequence length="645" mass="70914">MSTPTVRIFMAAYSCRHMHGLQMWIIIFFLKVLLSCSSLGTHPCEALSDEGHALLEFGMHLHDPCGSLENWRHSDPTPCEWPGVTCSSDQLHILSINLAGKQLGGNITFDVTGLPWLQALNLSSNLFEGHIPASFGNFSSLRILKLQSNNLSGAIPPELGLLLTLTDLDLSNNKLQGEIPESLNSLTKLSFLNLSSNSFKGHVPQGGVLASFSATSFHSNSELCGRPTLQSCNLKLRSLLDLTNATSNSNDNNTKGKLNVGVILTICICAFVASKIFIGTLCYWRWKRQHRICEIKLSGGKMVMFQLSGKATPSSKAVLRQTEKLKQTDIIGSGGYGKVYKLVLPDNTTFAVKKLERGSKDRERGFERELETLADIKHRNLVSLRGYYSAPHINILIYDLMTQGNLDTLLHDYANHGREPLDWESRLNIAIGSARGLSYLHHDCIPHIIHRDVKCSNILLDEDMEAHVADFGLAKLIGPQETHVTTIIAGTLGYLPPEYMDTGKVTEKGDVYSFGIVLLELLTGNRPTDQLYRENNFSMVQWAKHLVEMGRAGDLFDRTLLDSCPDEELLAVLDIALQCVNSVSTLRPSMLKVVKMLERIRGGGDNLGGGGGSLSSHLSLYNIPSSQLTTPTSPCSHSSSQISLC</sequence>
<keyword evidence="18" id="KW-1185">Reference proteome</keyword>
<evidence type="ECO:0000256" key="12">
    <source>
        <dbReference type="ARBA" id="ARBA00023180"/>
    </source>
</evidence>
<evidence type="ECO:0000256" key="5">
    <source>
        <dbReference type="ARBA" id="ARBA00022692"/>
    </source>
</evidence>
<feature type="binding site" evidence="13">
    <location>
        <position position="354"/>
    </location>
    <ligand>
        <name>ATP</name>
        <dbReference type="ChEBI" id="CHEBI:30616"/>
    </ligand>
</feature>
<keyword evidence="8" id="KW-0418">Kinase</keyword>
<feature type="signal peptide" evidence="15">
    <location>
        <begin position="1"/>
        <end position="35"/>
    </location>
</feature>
<keyword evidence="6" id="KW-0677">Repeat</keyword>
<accession>A0ABP0TJ52</accession>
<evidence type="ECO:0000256" key="15">
    <source>
        <dbReference type="SAM" id="SignalP"/>
    </source>
</evidence>
<evidence type="ECO:0000256" key="13">
    <source>
        <dbReference type="PROSITE-ProRule" id="PRU10141"/>
    </source>
</evidence>
<dbReference type="Gene3D" id="1.10.510.10">
    <property type="entry name" value="Transferase(Phosphotransferase) domain 1"/>
    <property type="match status" value="1"/>
</dbReference>
<dbReference type="SMART" id="SM00220">
    <property type="entry name" value="S_TKc"/>
    <property type="match status" value="1"/>
</dbReference>
<evidence type="ECO:0000256" key="1">
    <source>
        <dbReference type="ARBA" id="ARBA00004370"/>
    </source>
</evidence>
<evidence type="ECO:0000256" key="2">
    <source>
        <dbReference type="ARBA" id="ARBA00008684"/>
    </source>
</evidence>
<evidence type="ECO:0000259" key="16">
    <source>
        <dbReference type="PROSITE" id="PS50011"/>
    </source>
</evidence>
<evidence type="ECO:0000256" key="6">
    <source>
        <dbReference type="ARBA" id="ARBA00022737"/>
    </source>
</evidence>
<keyword evidence="15" id="KW-0732">Signal</keyword>
<evidence type="ECO:0000256" key="9">
    <source>
        <dbReference type="ARBA" id="ARBA00022840"/>
    </source>
</evidence>
<dbReference type="PANTHER" id="PTHR48056:SF77">
    <property type="entry name" value="PROTEIN KINASE DOMAIN-CONTAINING PROTEIN"/>
    <property type="match status" value="1"/>
</dbReference>
<dbReference type="SUPFAM" id="SSF52058">
    <property type="entry name" value="L domain-like"/>
    <property type="match status" value="1"/>
</dbReference>
<dbReference type="InterPro" id="IPR032675">
    <property type="entry name" value="LRR_dom_sf"/>
</dbReference>
<keyword evidence="5 14" id="KW-0812">Transmembrane</keyword>
<dbReference type="InterPro" id="IPR001611">
    <property type="entry name" value="Leu-rich_rpt"/>
</dbReference>
<keyword evidence="9 13" id="KW-0067">ATP-binding</keyword>
<keyword evidence="12" id="KW-0325">Glycoprotein</keyword>
<dbReference type="PANTHER" id="PTHR48056">
    <property type="entry name" value="LRR RECEPTOR-LIKE SERINE/THREONINE-PROTEIN KINASE-RELATED"/>
    <property type="match status" value="1"/>
</dbReference>
<dbReference type="InterPro" id="IPR013210">
    <property type="entry name" value="LRR_N_plant-typ"/>
</dbReference>
<dbReference type="InterPro" id="IPR000719">
    <property type="entry name" value="Prot_kinase_dom"/>
</dbReference>
<dbReference type="Pfam" id="PF00560">
    <property type="entry name" value="LRR_1"/>
    <property type="match status" value="3"/>
</dbReference>
<feature type="domain" description="Protein kinase" evidence="16">
    <location>
        <begin position="325"/>
        <end position="600"/>
    </location>
</feature>
<reference evidence="17" key="1">
    <citation type="submission" date="2024-02" db="EMBL/GenBank/DDBJ databases">
        <authorList>
            <consortium name="ELIXIR-Norway"/>
            <consortium name="Elixir Norway"/>
        </authorList>
    </citation>
    <scope>NUCLEOTIDE SEQUENCE</scope>
</reference>
<evidence type="ECO:0000313" key="18">
    <source>
        <dbReference type="Proteomes" id="UP001497512"/>
    </source>
</evidence>
<dbReference type="InterPro" id="IPR017441">
    <property type="entry name" value="Protein_kinase_ATP_BS"/>
</dbReference>
<keyword evidence="3" id="KW-0433">Leucine-rich repeat</keyword>
<comment type="subcellular location">
    <subcellularLocation>
        <location evidence="1">Membrane</location>
    </subcellularLocation>
</comment>
<keyword evidence="10 14" id="KW-1133">Transmembrane helix</keyword>
<dbReference type="Proteomes" id="UP001497512">
    <property type="component" value="Chromosome 11"/>
</dbReference>
<dbReference type="Gene3D" id="3.30.200.20">
    <property type="entry name" value="Phosphorylase Kinase, domain 1"/>
    <property type="match status" value="1"/>
</dbReference>
<dbReference type="Pfam" id="PF00069">
    <property type="entry name" value="Pkinase"/>
    <property type="match status" value="1"/>
</dbReference>
<dbReference type="PROSITE" id="PS00107">
    <property type="entry name" value="PROTEIN_KINASE_ATP"/>
    <property type="match status" value="1"/>
</dbReference>